<sequence length="95" mass="10193">MFYAVEQPVEAPLEVRAPVETPLEDGLEVRELSAFQKRADVLPLQEAGLSALQAVLTDLLDVLLPQHVAQRVVVDGGDDGHHALGVIGEQRCGGQ</sequence>
<comment type="caution">
    <text evidence="1">The sequence shown here is derived from an EMBL/GenBank/DDBJ whole genome shotgun (WGS) entry which is preliminary data.</text>
</comment>
<evidence type="ECO:0000313" key="1">
    <source>
        <dbReference type="EMBL" id="TMR03059.1"/>
    </source>
</evidence>
<dbReference type="Proteomes" id="UP000309174">
    <property type="component" value="Unassembled WGS sequence"/>
</dbReference>
<evidence type="ECO:0000313" key="2">
    <source>
        <dbReference type="Proteomes" id="UP000309174"/>
    </source>
</evidence>
<accession>A0A5C4JFB5</accession>
<proteinExistence type="predicted"/>
<name>A0A5C4JFB5_9ACTN</name>
<organism evidence="1 2">
    <name type="scientific">Actinomadura soli</name>
    <dbReference type="NCBI Taxonomy" id="2508997"/>
    <lineage>
        <taxon>Bacteria</taxon>
        <taxon>Bacillati</taxon>
        <taxon>Actinomycetota</taxon>
        <taxon>Actinomycetes</taxon>
        <taxon>Streptosporangiales</taxon>
        <taxon>Thermomonosporaceae</taxon>
        <taxon>Actinomadura</taxon>
    </lineage>
</organism>
<reference evidence="1 2" key="1">
    <citation type="submission" date="2019-05" db="EMBL/GenBank/DDBJ databases">
        <title>Draft genome sequence of Actinomadura sp. 14C53.</title>
        <authorList>
            <person name="Saricaoglu S."/>
            <person name="Isik K."/>
        </authorList>
    </citation>
    <scope>NUCLEOTIDE SEQUENCE [LARGE SCALE GENOMIC DNA]</scope>
    <source>
        <strain evidence="1 2">14C53</strain>
    </source>
</reference>
<dbReference type="EMBL" id="VCKW01000043">
    <property type="protein sequence ID" value="TMR03059.1"/>
    <property type="molecule type" value="Genomic_DNA"/>
</dbReference>
<protein>
    <submittedName>
        <fullName evidence="1">Uncharacterized protein</fullName>
    </submittedName>
</protein>
<keyword evidence="2" id="KW-1185">Reference proteome</keyword>
<dbReference type="AlphaFoldDB" id="A0A5C4JFB5"/>
<gene>
    <name evidence="1" type="ORF">ETD83_11185</name>
</gene>